<dbReference type="Gene3D" id="1.10.287.3440">
    <property type="match status" value="1"/>
</dbReference>
<evidence type="ECO:0000256" key="15">
    <source>
        <dbReference type="PIRSR" id="PIRSR600183-50"/>
    </source>
</evidence>
<evidence type="ECO:0000256" key="3">
    <source>
        <dbReference type="ARBA" id="ARBA00002257"/>
    </source>
</evidence>
<keyword evidence="10" id="KW-0745">Spermidine biosynthesis</keyword>
<evidence type="ECO:0000256" key="10">
    <source>
        <dbReference type="ARBA" id="ARBA00023066"/>
    </source>
</evidence>
<keyword evidence="6" id="KW-0479">Metal-binding</keyword>
<dbReference type="GO" id="GO:0008295">
    <property type="term" value="P:spermidine biosynthetic process"/>
    <property type="evidence" value="ECO:0007669"/>
    <property type="project" value="UniProtKB-UniRule"/>
</dbReference>
<comment type="cofactor">
    <cofactor evidence="2">
        <name>Mg(2+)</name>
        <dbReference type="ChEBI" id="CHEBI:18420"/>
    </cofactor>
</comment>
<evidence type="ECO:0000256" key="2">
    <source>
        <dbReference type="ARBA" id="ARBA00001946"/>
    </source>
</evidence>
<dbReference type="Gene3D" id="2.40.37.10">
    <property type="entry name" value="Lyase, Ornithine Decarboxylase, Chain A, domain 1"/>
    <property type="match status" value="1"/>
</dbReference>
<evidence type="ECO:0000256" key="4">
    <source>
        <dbReference type="ARBA" id="ARBA00008357"/>
    </source>
</evidence>
<dbReference type="Pfam" id="PF02784">
    <property type="entry name" value="Orn_Arg_deC_N"/>
    <property type="match status" value="1"/>
</dbReference>
<dbReference type="InterPro" id="IPR022657">
    <property type="entry name" value="De-COase2_CS"/>
</dbReference>
<dbReference type="InterPro" id="IPR022653">
    <property type="entry name" value="De-COase2_pyr-phos_BS"/>
</dbReference>
<proteinExistence type="inferred from homology"/>
<dbReference type="Pfam" id="PF17944">
    <property type="entry name" value="Arg_decarbox_C"/>
    <property type="match status" value="1"/>
</dbReference>
<reference evidence="19 20" key="1">
    <citation type="journal article" date="2013" name="Int. J. Syst. Evol. Microbiol.">
        <title>Ilumatobacter nonamiense sp. nov. and Ilumatobacter coccineum sp. nov., isolated from seashore sand.</title>
        <authorList>
            <person name="Matsumoto A."/>
            <person name="Kasai H."/>
            <person name="Matsuo Y."/>
            <person name="Shizuri Y."/>
            <person name="Ichikawa N."/>
            <person name="Fujita N."/>
            <person name="Omura S."/>
            <person name="Takahashi Y."/>
        </authorList>
    </citation>
    <scope>NUCLEOTIDE SEQUENCE [LARGE SCALE GENOMIC DNA]</scope>
    <source>
        <strain evidence="20">NBRC 103263 / KCTC 29153 / YM16-304</strain>
    </source>
</reference>
<dbReference type="PROSITE" id="PS00879">
    <property type="entry name" value="ODR_DC_2_2"/>
    <property type="match status" value="1"/>
</dbReference>
<organism evidence="19 20">
    <name type="scientific">Ilumatobacter coccineus (strain NBRC 103263 / KCTC 29153 / YM16-304)</name>
    <dbReference type="NCBI Taxonomy" id="1313172"/>
    <lineage>
        <taxon>Bacteria</taxon>
        <taxon>Bacillati</taxon>
        <taxon>Actinomycetota</taxon>
        <taxon>Acidimicrobiia</taxon>
        <taxon>Acidimicrobiales</taxon>
        <taxon>Ilumatobacteraceae</taxon>
        <taxon>Ilumatobacter</taxon>
    </lineage>
</organism>
<comment type="similarity">
    <text evidence="4">Belongs to the Orn/Lys/Arg decarboxylase class-II family. SpeA subfamily.</text>
</comment>
<evidence type="ECO:0000256" key="6">
    <source>
        <dbReference type="ARBA" id="ARBA00022723"/>
    </source>
</evidence>
<keyword evidence="9 14" id="KW-0663">Pyridoxal phosphate</keyword>
<dbReference type="PANTHER" id="PTHR43295:SF9">
    <property type="entry name" value="BIOSYNTHETIC ARGININE DECARBOXYLASE"/>
    <property type="match status" value="1"/>
</dbReference>
<dbReference type="RefSeq" id="WP_015442125.1">
    <property type="nucleotide sequence ID" value="NC_020520.1"/>
</dbReference>
<dbReference type="SUPFAM" id="SSF51419">
    <property type="entry name" value="PLP-binding barrel"/>
    <property type="match status" value="1"/>
</dbReference>
<evidence type="ECO:0000259" key="16">
    <source>
        <dbReference type="Pfam" id="PF02784"/>
    </source>
</evidence>
<dbReference type="InterPro" id="IPR041128">
    <property type="entry name" value="Arg_decarbox_C"/>
</dbReference>
<evidence type="ECO:0000256" key="7">
    <source>
        <dbReference type="ARBA" id="ARBA00022793"/>
    </source>
</evidence>
<accession>A0A6C7EE21</accession>
<dbReference type="AlphaFoldDB" id="A0A6C7EE21"/>
<evidence type="ECO:0000256" key="5">
    <source>
        <dbReference type="ARBA" id="ARBA00012426"/>
    </source>
</evidence>
<evidence type="ECO:0000256" key="8">
    <source>
        <dbReference type="ARBA" id="ARBA00022842"/>
    </source>
</evidence>
<dbReference type="Proteomes" id="UP000011863">
    <property type="component" value="Chromosome"/>
</dbReference>
<comment type="cofactor">
    <cofactor evidence="1 14">
        <name>pyridoxal 5'-phosphate</name>
        <dbReference type="ChEBI" id="CHEBI:597326"/>
    </cofactor>
</comment>
<dbReference type="InterPro" id="IPR002985">
    <property type="entry name" value="Arg_decrbxlase"/>
</dbReference>
<sequence length="628" mass="69572">MTPADADPYGLDRWADGLLEVLDNGDLGIRDPEHPERPAVSLPSIVRDLDQRGVSAPVLIRVGALLRSRIAAINEAFAAAIDETEYEGAYRSVFPIKVNQQADVVDRIVEHGAPWNLGLEVGSKPELLIALSRELSDGALIICNGVKDEEYVRLAIATQRIGVSCVIVLESVGELDVVLRVAERLGERPLLGVRIKLTERSSGPWASSSGDRSAFGVGASDLMTIVERLREVDMLDCLQLQHSHIGSQIPNVNEIRAAASEASRFFVALRRLGAPLSYLDLGGGLGVDYTGEHRSVDHSTNYTLSEYCVNVLETVKYVLDDGDEAHPTLITESGRAIVASSSILVFDVLEATYYDRAEWIEHQPGDHELLANLIHIHDYIDVDRLQECVSDAEYYRSELRANFRRGLLSLDQLARAEEGFLTVIRRLKKLARQADAVDEGVEELLGQHVDIYHGNLSVFQSLPDSWAIDQIHPIVPIQRLDEMPTRHAIVSDTTCDSDGRIDRFVTKDGVSDWLPVHDLVPGERYHLGVFLVGAYQETLGDLHNLFGDTNVVTVELLDNGEFELLAETEGDTNAQVLSYVEYDPKACLDAFKKRVDAAVASGRVSAAQRRELISTYRYSMSSYTYFEH</sequence>
<dbReference type="EC" id="4.1.1.19" evidence="5 13"/>
<dbReference type="GO" id="GO:0046872">
    <property type="term" value="F:metal ion binding"/>
    <property type="evidence" value="ECO:0007669"/>
    <property type="project" value="UniProtKB-KW"/>
</dbReference>
<dbReference type="Pfam" id="PF17810">
    <property type="entry name" value="Arg_decarb_HB"/>
    <property type="match status" value="1"/>
</dbReference>
<dbReference type="InterPro" id="IPR022644">
    <property type="entry name" value="De-COase2_N"/>
</dbReference>
<evidence type="ECO:0000313" key="19">
    <source>
        <dbReference type="EMBL" id="BAN02878.1"/>
    </source>
</evidence>
<dbReference type="InterPro" id="IPR009006">
    <property type="entry name" value="Ala_racemase/Decarboxylase_C"/>
</dbReference>
<dbReference type="EMBL" id="AP012057">
    <property type="protein sequence ID" value="BAN02878.1"/>
    <property type="molecule type" value="Genomic_DNA"/>
</dbReference>
<feature type="domain" description="Orn/DAP/Arg decarboxylase 2 N-terminal" evidence="16">
    <location>
        <begin position="74"/>
        <end position="339"/>
    </location>
</feature>
<evidence type="ECO:0000259" key="18">
    <source>
        <dbReference type="Pfam" id="PF17944"/>
    </source>
</evidence>
<dbReference type="GO" id="GO:0006527">
    <property type="term" value="P:L-arginine catabolic process"/>
    <property type="evidence" value="ECO:0007669"/>
    <property type="project" value="InterPro"/>
</dbReference>
<keyword evidence="20" id="KW-1185">Reference proteome</keyword>
<dbReference type="InterPro" id="IPR000183">
    <property type="entry name" value="Orn/DAP/Arg_de-COase"/>
</dbReference>
<evidence type="ECO:0000256" key="13">
    <source>
        <dbReference type="NCBIfam" id="TIGR01273"/>
    </source>
</evidence>
<evidence type="ECO:0000256" key="9">
    <source>
        <dbReference type="ARBA" id="ARBA00022898"/>
    </source>
</evidence>
<comment type="function">
    <text evidence="3">Catalyzes the biosynthesis of agmatine from arginine.</text>
</comment>
<dbReference type="PROSITE" id="PS00878">
    <property type="entry name" value="ODR_DC_2_1"/>
    <property type="match status" value="1"/>
</dbReference>
<dbReference type="SUPFAM" id="SSF50621">
    <property type="entry name" value="Alanine racemase C-terminal domain-like"/>
    <property type="match status" value="1"/>
</dbReference>
<dbReference type="OrthoDB" id="9802241at2"/>
<protein>
    <recommendedName>
        <fullName evidence="5 13">Arginine decarboxylase</fullName>
        <ecNumber evidence="5 13">4.1.1.19</ecNumber>
    </recommendedName>
</protein>
<dbReference type="PANTHER" id="PTHR43295">
    <property type="entry name" value="ARGININE DECARBOXYLASE"/>
    <property type="match status" value="1"/>
</dbReference>
<keyword evidence="11" id="KW-0620">Polyamine biosynthesis</keyword>
<name>A0A6C7EE21_ILUCY</name>
<dbReference type="InterPro" id="IPR040634">
    <property type="entry name" value="Arg_decarb_HB"/>
</dbReference>
<evidence type="ECO:0000313" key="20">
    <source>
        <dbReference type="Proteomes" id="UP000011863"/>
    </source>
</evidence>
<keyword evidence="12 19" id="KW-0456">Lyase</keyword>
<gene>
    <name evidence="19" type="primary">speA</name>
    <name evidence="19" type="ORF">YM304_25640</name>
</gene>
<evidence type="ECO:0000259" key="17">
    <source>
        <dbReference type="Pfam" id="PF17810"/>
    </source>
</evidence>
<feature type="modified residue" description="N6-(pyridoxal phosphate)lysine" evidence="14">
    <location>
        <position position="97"/>
    </location>
</feature>
<feature type="domain" description="Arginine decarboxylase helical bundle" evidence="17">
    <location>
        <begin position="366"/>
        <end position="444"/>
    </location>
</feature>
<evidence type="ECO:0000256" key="12">
    <source>
        <dbReference type="ARBA" id="ARBA00023239"/>
    </source>
</evidence>
<feature type="active site" description="Proton donor" evidence="15">
    <location>
        <position position="495"/>
    </location>
</feature>
<dbReference type="CDD" id="cd06830">
    <property type="entry name" value="PLPDE_III_ADC"/>
    <property type="match status" value="1"/>
</dbReference>
<dbReference type="NCBIfam" id="TIGR01273">
    <property type="entry name" value="speA"/>
    <property type="match status" value="1"/>
</dbReference>
<evidence type="ECO:0000256" key="14">
    <source>
        <dbReference type="PIRSR" id="PIRSR001336-50"/>
    </source>
</evidence>
<keyword evidence="7" id="KW-0210">Decarboxylase</keyword>
<evidence type="ECO:0000256" key="1">
    <source>
        <dbReference type="ARBA" id="ARBA00001933"/>
    </source>
</evidence>
<dbReference type="InterPro" id="IPR029066">
    <property type="entry name" value="PLP-binding_barrel"/>
</dbReference>
<dbReference type="Gene3D" id="3.20.20.10">
    <property type="entry name" value="Alanine racemase"/>
    <property type="match status" value="1"/>
</dbReference>
<dbReference type="GO" id="GO:0008792">
    <property type="term" value="F:arginine decarboxylase activity"/>
    <property type="evidence" value="ECO:0007669"/>
    <property type="project" value="UniProtKB-UniRule"/>
</dbReference>
<dbReference type="KEGG" id="aym:YM304_25640"/>
<dbReference type="Gene3D" id="1.20.58.930">
    <property type="match status" value="1"/>
</dbReference>
<evidence type="ECO:0000256" key="11">
    <source>
        <dbReference type="ARBA" id="ARBA00023115"/>
    </source>
</evidence>
<dbReference type="PRINTS" id="PR01179">
    <property type="entry name" value="ODADCRBXLASE"/>
</dbReference>
<dbReference type="PRINTS" id="PR01180">
    <property type="entry name" value="ARGDCRBXLASE"/>
</dbReference>
<dbReference type="NCBIfam" id="NF003763">
    <property type="entry name" value="PRK05354.1"/>
    <property type="match status" value="1"/>
</dbReference>
<dbReference type="PIRSF" id="PIRSF001336">
    <property type="entry name" value="Arg_decrbxlase"/>
    <property type="match status" value="1"/>
</dbReference>
<feature type="domain" description="Arginine decarboxylase C-terminal helical" evidence="18">
    <location>
        <begin position="574"/>
        <end position="626"/>
    </location>
</feature>
<keyword evidence="8" id="KW-0460">Magnesium</keyword>